<dbReference type="AlphaFoldDB" id="A0A1H0SUW4"/>
<comment type="subcellular location">
    <subcellularLocation>
        <location evidence="1">Cell membrane</location>
    </subcellularLocation>
</comment>
<organism evidence="11 12">
    <name type="scientific">Nakamurella panacisegetis</name>
    <dbReference type="NCBI Taxonomy" id="1090615"/>
    <lineage>
        <taxon>Bacteria</taxon>
        <taxon>Bacillati</taxon>
        <taxon>Actinomycetota</taxon>
        <taxon>Actinomycetes</taxon>
        <taxon>Nakamurellales</taxon>
        <taxon>Nakamurellaceae</taxon>
        <taxon>Nakamurella</taxon>
    </lineage>
</organism>
<proteinExistence type="inferred from homology"/>
<evidence type="ECO:0000256" key="4">
    <source>
        <dbReference type="ARBA" id="ARBA00022679"/>
    </source>
</evidence>
<feature type="domain" description="Glycosyltransferase 2-like" evidence="10">
    <location>
        <begin position="20"/>
        <end position="160"/>
    </location>
</feature>
<comment type="function">
    <text evidence="6">Catalyzes the glycosylation of 4,4'-diaponeurosporenoate, i.e. the esterification of glucose at the C1'' position with the carboxyl group of 4,4'-diaponeurosporenic acid, to form glycosyl-4,4'-diaponeurosporenoate. This is a step in the biosynthesis of staphyloxanthin, an orange pigment present in most staphylococci strains.</text>
</comment>
<dbReference type="InterPro" id="IPR001173">
    <property type="entry name" value="Glyco_trans_2-like"/>
</dbReference>
<dbReference type="PANTHER" id="PTHR43646">
    <property type="entry name" value="GLYCOSYLTRANSFERASE"/>
    <property type="match status" value="1"/>
</dbReference>
<keyword evidence="5" id="KW-0472">Membrane</keyword>
<evidence type="ECO:0000256" key="7">
    <source>
        <dbReference type="ARBA" id="ARBA00037904"/>
    </source>
</evidence>
<accession>A0A1H0SUW4</accession>
<protein>
    <recommendedName>
        <fullName evidence="9">4,4'-diaponeurosporenoate glycosyltransferase</fullName>
    </recommendedName>
</protein>
<keyword evidence="4 11" id="KW-0808">Transferase</keyword>
<keyword evidence="2" id="KW-1003">Cell membrane</keyword>
<evidence type="ECO:0000313" key="12">
    <source>
        <dbReference type="Proteomes" id="UP000198741"/>
    </source>
</evidence>
<evidence type="ECO:0000256" key="6">
    <source>
        <dbReference type="ARBA" id="ARBA00037281"/>
    </source>
</evidence>
<comment type="similarity">
    <text evidence="8">Belongs to the glycosyltransferase 2 family. CrtQ subfamily.</text>
</comment>
<evidence type="ECO:0000256" key="9">
    <source>
        <dbReference type="ARBA" id="ARBA00040345"/>
    </source>
</evidence>
<dbReference type="Proteomes" id="UP000198741">
    <property type="component" value="Chromosome I"/>
</dbReference>
<keyword evidence="12" id="KW-1185">Reference proteome</keyword>
<reference evidence="11 12" key="1">
    <citation type="submission" date="2016-10" db="EMBL/GenBank/DDBJ databases">
        <authorList>
            <person name="de Groot N.N."/>
        </authorList>
    </citation>
    <scope>NUCLEOTIDE SEQUENCE [LARGE SCALE GENOMIC DNA]</scope>
    <source>
        <strain evidence="12">P4-7,KCTC 19426,CECT 7604</strain>
    </source>
</reference>
<dbReference type="EMBL" id="LT629710">
    <property type="protein sequence ID" value="SDP45076.1"/>
    <property type="molecule type" value="Genomic_DNA"/>
</dbReference>
<keyword evidence="3" id="KW-0328">Glycosyltransferase</keyword>
<evidence type="ECO:0000313" key="11">
    <source>
        <dbReference type="EMBL" id="SDP45076.1"/>
    </source>
</evidence>
<name>A0A1H0SUW4_9ACTN</name>
<dbReference type="Gene3D" id="3.90.550.10">
    <property type="entry name" value="Spore Coat Polysaccharide Biosynthesis Protein SpsA, Chain A"/>
    <property type="match status" value="1"/>
</dbReference>
<dbReference type="Pfam" id="PF00535">
    <property type="entry name" value="Glycos_transf_2"/>
    <property type="match status" value="1"/>
</dbReference>
<evidence type="ECO:0000256" key="2">
    <source>
        <dbReference type="ARBA" id="ARBA00022475"/>
    </source>
</evidence>
<evidence type="ECO:0000256" key="3">
    <source>
        <dbReference type="ARBA" id="ARBA00022676"/>
    </source>
</evidence>
<dbReference type="GO" id="GO:0016757">
    <property type="term" value="F:glycosyltransferase activity"/>
    <property type="evidence" value="ECO:0007669"/>
    <property type="project" value="UniProtKB-KW"/>
</dbReference>
<evidence type="ECO:0000259" key="10">
    <source>
        <dbReference type="Pfam" id="PF00535"/>
    </source>
</evidence>
<dbReference type="PANTHER" id="PTHR43646:SF2">
    <property type="entry name" value="GLYCOSYLTRANSFERASE 2-LIKE DOMAIN-CONTAINING PROTEIN"/>
    <property type="match status" value="1"/>
</dbReference>
<evidence type="ECO:0000256" key="8">
    <source>
        <dbReference type="ARBA" id="ARBA00038120"/>
    </source>
</evidence>
<evidence type="ECO:0000256" key="5">
    <source>
        <dbReference type="ARBA" id="ARBA00023136"/>
    </source>
</evidence>
<dbReference type="GO" id="GO:0005886">
    <property type="term" value="C:plasma membrane"/>
    <property type="evidence" value="ECO:0007669"/>
    <property type="project" value="UniProtKB-SubCell"/>
</dbReference>
<comment type="pathway">
    <text evidence="7">Carotenoid biosynthesis; staphyloxanthin biosynthesis; staphyloxanthin from farnesyl diphosphate: step 4/5.</text>
</comment>
<gene>
    <name evidence="11" type="ORF">SAMN04515671_4285</name>
</gene>
<evidence type="ECO:0000256" key="1">
    <source>
        <dbReference type="ARBA" id="ARBA00004236"/>
    </source>
</evidence>
<dbReference type="STRING" id="1090615.SAMN04515671_4285"/>
<dbReference type="RefSeq" id="WP_197676299.1">
    <property type="nucleotide sequence ID" value="NZ_LT629710.1"/>
</dbReference>
<sequence length="264" mass="28273">MSPFDRADSVGGGTITEMLVVIPARNEELHLPRALAALEVARNRLSAQSARPPMVRVLVVLDRCTDRSAEVVAQWDAVQALTADDGSVGAARGRGIAHGLATSGRDPREIWIACTDADSAVPADWLLTHLRQAQAGADLLLGTVRPDPQDVNEKMVARWISQHRLADGHPHIHGANLGIRADCYLRAGGFLPISAHEDRLLVEAVRRLGARVVATGAGPVLTSGRLVGRAPEGFAQHLRELTRRRAPLVPRVELSESGRGARSG</sequence>
<dbReference type="InterPro" id="IPR029044">
    <property type="entry name" value="Nucleotide-diphossugar_trans"/>
</dbReference>
<dbReference type="SUPFAM" id="SSF53448">
    <property type="entry name" value="Nucleotide-diphospho-sugar transferases"/>
    <property type="match status" value="1"/>
</dbReference>